<evidence type="ECO:0000313" key="2">
    <source>
        <dbReference type="EMBL" id="KAF1922635.1"/>
    </source>
</evidence>
<evidence type="ECO:0000256" key="1">
    <source>
        <dbReference type="SAM" id="MobiDB-lite"/>
    </source>
</evidence>
<feature type="region of interest" description="Disordered" evidence="1">
    <location>
        <begin position="50"/>
        <end position="69"/>
    </location>
</feature>
<dbReference type="GeneID" id="54347229"/>
<dbReference type="RefSeq" id="XP_033442888.1">
    <property type="nucleotide sequence ID" value="XM_033589582.1"/>
</dbReference>
<feature type="region of interest" description="Disordered" evidence="1">
    <location>
        <begin position="1"/>
        <end position="20"/>
    </location>
</feature>
<dbReference type="Proteomes" id="UP000800082">
    <property type="component" value="Unassembled WGS sequence"/>
</dbReference>
<feature type="region of interest" description="Disordered" evidence="1">
    <location>
        <begin position="392"/>
        <end position="421"/>
    </location>
</feature>
<gene>
    <name evidence="2" type="ORF">M421DRAFT_352408</name>
</gene>
<reference evidence="2" key="1">
    <citation type="journal article" date="2020" name="Stud. Mycol.">
        <title>101 Dothideomycetes genomes: a test case for predicting lifestyles and emergence of pathogens.</title>
        <authorList>
            <person name="Haridas S."/>
            <person name="Albert R."/>
            <person name="Binder M."/>
            <person name="Bloem J."/>
            <person name="Labutti K."/>
            <person name="Salamov A."/>
            <person name="Andreopoulos B."/>
            <person name="Baker S."/>
            <person name="Barry K."/>
            <person name="Bills G."/>
            <person name="Bluhm B."/>
            <person name="Cannon C."/>
            <person name="Castanera R."/>
            <person name="Culley D."/>
            <person name="Daum C."/>
            <person name="Ezra D."/>
            <person name="Gonzalez J."/>
            <person name="Henrissat B."/>
            <person name="Kuo A."/>
            <person name="Liang C."/>
            <person name="Lipzen A."/>
            <person name="Lutzoni F."/>
            <person name="Magnuson J."/>
            <person name="Mondo S."/>
            <person name="Nolan M."/>
            <person name="Ohm R."/>
            <person name="Pangilinan J."/>
            <person name="Park H.-J."/>
            <person name="Ramirez L."/>
            <person name="Alfaro M."/>
            <person name="Sun H."/>
            <person name="Tritt A."/>
            <person name="Yoshinaga Y."/>
            <person name="Zwiers L.-H."/>
            <person name="Turgeon B."/>
            <person name="Goodwin S."/>
            <person name="Spatafora J."/>
            <person name="Crous P."/>
            <person name="Grigoriev I."/>
        </authorList>
    </citation>
    <scope>NUCLEOTIDE SEQUENCE</scope>
    <source>
        <strain evidence="2">CBS 183.55</strain>
    </source>
</reference>
<keyword evidence="3" id="KW-1185">Reference proteome</keyword>
<name>A0A6A5R3I5_9PLEO</name>
<protein>
    <submittedName>
        <fullName evidence="2">Uncharacterized protein</fullName>
    </submittedName>
</protein>
<sequence>MPEHPATSAPHTNTRRRRSPSFLQRLSNFDLSNNLLFNLERVYQSLGFSPVRTSASKEQGAKDRSIESEGHLLLSIEEEDQDEEEEIPIKEDSKISHLQSTNMVMSKVGGRPPKKALAKARPKGKLGVVTTKKRSPPAATKIERASKIQKAIPKANSGKRVNGRGASVTGAIVISGSEGEDRDLPRQFPMDTLTPPRQMLKIDSPGSEDDLKPMPMPTPIPTSTHSSRLENELVRVKVSHERELECLRLQLNAFEAKVKQIKQDAERQALDLQRRQSISSDGQMADREEELEIKKRRSSDLSWECDHLRREMEAARSCLKGEADLIQQRDEYERLYDEEQDTNADLTRGLEDKDQLSAHKAAEMSAEMQQLSQQIQDLQREVSDLRAESAALRITTNRTPPPRSDSPAPSPSPLQSTSASHAELRLADIRKTYITVKRRYDNLHSVASDISTATRSWDYSSFGEFGTYLRQLKTALDVNRPEEGVVSASQVAKVD</sequence>
<dbReference type="AlphaFoldDB" id="A0A6A5R3I5"/>
<dbReference type="EMBL" id="ML979019">
    <property type="protein sequence ID" value="KAF1922635.1"/>
    <property type="molecule type" value="Genomic_DNA"/>
</dbReference>
<evidence type="ECO:0000313" key="3">
    <source>
        <dbReference type="Proteomes" id="UP000800082"/>
    </source>
</evidence>
<feature type="compositionally biased region" description="Basic residues" evidence="1">
    <location>
        <begin position="112"/>
        <end position="124"/>
    </location>
</feature>
<feature type="compositionally biased region" description="Basic and acidic residues" evidence="1">
    <location>
        <begin position="59"/>
        <end position="69"/>
    </location>
</feature>
<feature type="region of interest" description="Disordered" evidence="1">
    <location>
        <begin position="179"/>
        <end position="227"/>
    </location>
</feature>
<feature type="region of interest" description="Disordered" evidence="1">
    <location>
        <begin position="78"/>
        <end position="163"/>
    </location>
</feature>
<feature type="region of interest" description="Disordered" evidence="1">
    <location>
        <begin position="273"/>
        <end position="296"/>
    </location>
</feature>
<feature type="compositionally biased region" description="Pro residues" evidence="1">
    <location>
        <begin position="399"/>
        <end position="412"/>
    </location>
</feature>
<dbReference type="OrthoDB" id="3692888at2759"/>
<proteinExistence type="predicted"/>
<organism evidence="2 3">
    <name type="scientific">Didymella exigua CBS 183.55</name>
    <dbReference type="NCBI Taxonomy" id="1150837"/>
    <lineage>
        <taxon>Eukaryota</taxon>
        <taxon>Fungi</taxon>
        <taxon>Dikarya</taxon>
        <taxon>Ascomycota</taxon>
        <taxon>Pezizomycotina</taxon>
        <taxon>Dothideomycetes</taxon>
        <taxon>Pleosporomycetidae</taxon>
        <taxon>Pleosporales</taxon>
        <taxon>Pleosporineae</taxon>
        <taxon>Didymellaceae</taxon>
        <taxon>Didymella</taxon>
    </lineage>
</organism>
<accession>A0A6A5R3I5</accession>